<dbReference type="GO" id="GO:0015074">
    <property type="term" value="P:DNA integration"/>
    <property type="evidence" value="ECO:0007669"/>
    <property type="project" value="InterPro"/>
</dbReference>
<dbReference type="OrthoDB" id="7975104at2759"/>
<dbReference type="PROSITE" id="PS50994">
    <property type="entry name" value="INTEGRASE"/>
    <property type="match status" value="1"/>
</dbReference>
<organism evidence="1 2">
    <name type="scientific">Paramuricea clavata</name>
    <name type="common">Red gorgonian</name>
    <name type="synonym">Violescent sea-whip</name>
    <dbReference type="NCBI Taxonomy" id="317549"/>
    <lineage>
        <taxon>Eukaryota</taxon>
        <taxon>Metazoa</taxon>
        <taxon>Cnidaria</taxon>
        <taxon>Anthozoa</taxon>
        <taxon>Octocorallia</taxon>
        <taxon>Malacalcyonacea</taxon>
        <taxon>Plexauridae</taxon>
        <taxon>Paramuricea</taxon>
    </lineage>
</organism>
<gene>
    <name evidence="1" type="ORF">PACLA_8A075598</name>
</gene>
<evidence type="ECO:0000313" key="1">
    <source>
        <dbReference type="EMBL" id="CAB3978831.1"/>
    </source>
</evidence>
<dbReference type="AlphaFoldDB" id="A0A6S7FXD3"/>
<name>A0A6S7FXD3_PARCT</name>
<reference evidence="1" key="1">
    <citation type="submission" date="2020-04" db="EMBL/GenBank/DDBJ databases">
        <authorList>
            <person name="Alioto T."/>
            <person name="Alioto T."/>
            <person name="Gomez Garrido J."/>
        </authorList>
    </citation>
    <scope>NUCLEOTIDE SEQUENCE</scope>
    <source>
        <strain evidence="1">A484AB</strain>
    </source>
</reference>
<dbReference type="Proteomes" id="UP001152795">
    <property type="component" value="Unassembled WGS sequence"/>
</dbReference>
<dbReference type="InterPro" id="IPR036397">
    <property type="entry name" value="RNaseH_sf"/>
</dbReference>
<dbReference type="EMBL" id="CACRXK020000144">
    <property type="protein sequence ID" value="CAB3978831.1"/>
    <property type="molecule type" value="Genomic_DNA"/>
</dbReference>
<comment type="caution">
    <text evidence="1">The sequence shown here is derived from an EMBL/GenBank/DDBJ whole genome shotgun (WGS) entry which is preliminary data.</text>
</comment>
<accession>A0A6S7FXD3</accession>
<proteinExistence type="predicted"/>
<evidence type="ECO:0000313" key="2">
    <source>
        <dbReference type="Proteomes" id="UP001152795"/>
    </source>
</evidence>
<dbReference type="InterPro" id="IPR050951">
    <property type="entry name" value="Retrovirus_Pol_polyprotein"/>
</dbReference>
<dbReference type="SUPFAM" id="SSF53098">
    <property type="entry name" value="Ribonuclease H-like"/>
    <property type="match status" value="1"/>
</dbReference>
<dbReference type="InterPro" id="IPR001584">
    <property type="entry name" value="Integrase_cat-core"/>
</dbReference>
<protein>
    <submittedName>
        <fullName evidence="1">Receptor-type tyrosine- phosphatase F</fullName>
    </submittedName>
</protein>
<dbReference type="PANTHER" id="PTHR37984">
    <property type="entry name" value="PROTEIN CBG26694"/>
    <property type="match status" value="1"/>
</dbReference>
<keyword evidence="1" id="KW-0675">Receptor</keyword>
<dbReference type="GO" id="GO:0003676">
    <property type="term" value="F:nucleic acid binding"/>
    <property type="evidence" value="ECO:0007669"/>
    <property type="project" value="InterPro"/>
</dbReference>
<sequence>MKKNFARAEIPHACVSDNGPQFSSHEYSQFASEYGFKPVKSSPYHSKGNGKAESAVKVAKNILKKARHEDPYLALLAYRNTPQQGHKFSPAQRLMNRKLRDITVSVPQQLKPHPVSSTEVVNDIMSRRVRSKQQYDKRASPKPLKSVSQNDQVFVKPNPKNKHKPWIYGEVVKNRGHRSCVVNTAVGLIQ</sequence>
<dbReference type="Gene3D" id="3.30.420.10">
    <property type="entry name" value="Ribonuclease H-like superfamily/Ribonuclease H"/>
    <property type="match status" value="1"/>
</dbReference>
<dbReference type="InterPro" id="IPR012337">
    <property type="entry name" value="RNaseH-like_sf"/>
</dbReference>
<dbReference type="PANTHER" id="PTHR37984:SF5">
    <property type="entry name" value="PROTEIN NYNRIN-LIKE"/>
    <property type="match status" value="1"/>
</dbReference>
<keyword evidence="2" id="KW-1185">Reference proteome</keyword>